<evidence type="ECO:0000256" key="2">
    <source>
        <dbReference type="ARBA" id="ARBA00019841"/>
    </source>
</evidence>
<dbReference type="Gene3D" id="3.90.1640.30">
    <property type="match status" value="1"/>
</dbReference>
<dbReference type="Gene3D" id="2.40.50.460">
    <property type="match status" value="1"/>
</dbReference>
<evidence type="ECO:0000256" key="3">
    <source>
        <dbReference type="ARBA" id="ARBA00022722"/>
    </source>
</evidence>
<evidence type="ECO:0000259" key="6">
    <source>
        <dbReference type="Pfam" id="PF01368"/>
    </source>
</evidence>
<dbReference type="InterPro" id="IPR041122">
    <property type="entry name" value="RecJ_OB"/>
</dbReference>
<feature type="domain" description="DHHA1" evidence="7">
    <location>
        <begin position="370"/>
        <end position="456"/>
    </location>
</feature>
<dbReference type="GO" id="GO:0003676">
    <property type="term" value="F:nucleic acid binding"/>
    <property type="evidence" value="ECO:0007669"/>
    <property type="project" value="InterPro"/>
</dbReference>
<evidence type="ECO:0000313" key="9">
    <source>
        <dbReference type="EMBL" id="PTQ57856.1"/>
    </source>
</evidence>
<dbReference type="InterPro" id="IPR051673">
    <property type="entry name" value="SSDNA_exonuclease_RecJ"/>
</dbReference>
<reference evidence="10" key="1">
    <citation type="journal article" date="2018" name="Sci. Rep.">
        <title>Lignite coal burning seam in the remote Altai Mountains harbors a hydrogen-driven thermophilic microbial community.</title>
        <authorList>
            <person name="Kadnikov V.V."/>
            <person name="Mardanov A.V."/>
            <person name="Ivasenko D.A."/>
            <person name="Antsiferov D.V."/>
            <person name="Beletsky A.V."/>
            <person name="Karnachuk O.V."/>
            <person name="Ravin N.V."/>
        </authorList>
    </citation>
    <scope>NUCLEOTIDE SEQUENCE [LARGE SCALE GENOMIC DNA]</scope>
</reference>
<dbReference type="SUPFAM" id="SSF64182">
    <property type="entry name" value="DHH phosphoesterases"/>
    <property type="match status" value="1"/>
</dbReference>
<evidence type="ECO:0000256" key="1">
    <source>
        <dbReference type="ARBA" id="ARBA00005915"/>
    </source>
</evidence>
<dbReference type="Gene3D" id="3.10.310.30">
    <property type="match status" value="1"/>
</dbReference>
<evidence type="ECO:0000313" key="10">
    <source>
        <dbReference type="Proteomes" id="UP000244338"/>
    </source>
</evidence>
<evidence type="ECO:0000259" key="8">
    <source>
        <dbReference type="Pfam" id="PF17768"/>
    </source>
</evidence>
<proteinExistence type="inferred from homology"/>
<feature type="domain" description="RecJ OB" evidence="8">
    <location>
        <begin position="538"/>
        <end position="637"/>
    </location>
</feature>
<comment type="similarity">
    <text evidence="1">Belongs to the RecJ family.</text>
</comment>
<dbReference type="Proteomes" id="UP000244338">
    <property type="component" value="Unassembled WGS sequence"/>
</dbReference>
<protein>
    <recommendedName>
        <fullName evidence="2">Single-stranded-DNA-specific exonuclease RecJ</fullName>
    </recommendedName>
</protein>
<dbReference type="EMBL" id="PEBX01000002">
    <property type="protein sequence ID" value="PTQ57856.1"/>
    <property type="molecule type" value="Genomic_DNA"/>
</dbReference>
<dbReference type="Pfam" id="PF01368">
    <property type="entry name" value="DHH"/>
    <property type="match status" value="1"/>
</dbReference>
<dbReference type="InterPro" id="IPR001667">
    <property type="entry name" value="DDH_dom"/>
</dbReference>
<evidence type="ECO:0000256" key="4">
    <source>
        <dbReference type="ARBA" id="ARBA00022801"/>
    </source>
</evidence>
<gene>
    <name evidence="9" type="ORF">BSOLF_0718</name>
</gene>
<name>A0A2R6Y5A3_9BACL</name>
<dbReference type="InterPro" id="IPR038763">
    <property type="entry name" value="DHH_sf"/>
</dbReference>
<dbReference type="AlphaFoldDB" id="A0A2R6Y5A3"/>
<dbReference type="Pfam" id="PF02272">
    <property type="entry name" value="DHHA1"/>
    <property type="match status" value="1"/>
</dbReference>
<sequence length="754" mass="84496">MQNDTWAGGWYDMPEDVWDRWEAHFLSFMHERSRLIESTKTHEAQGDPFLFRAMPRLVERLQLARDREERVRVAGDYDADGVLSTTLMVSALELFGLTVDYVLPDRFNDGYGLKPEVVHKAHSDGARLIVTVDNGIAAVEAAEVAKRLGVDLIVTDHHLPGPRLPEAYVLLNPHLAEAGYPFPDLSGTSVALKVAQALLAERVPDIFFAYAALSTLADVMPLRGENRTLIKRGIDVLLKTDDPFLRKLLDRFSFFDTYEKHGLIDYDGLQFRLIPLLNAPGRMGRAGWLVEAFLIALRQSLPDHLEHTERHDKAKGLNEAARLKKAWIESAVARLVALNDERKRVTERIFQEAWQKVQADPEARIDIVYAPDWHEGVIGIVASRLMDLRKRPAFVLTRGTHGEIKGSARSTTDFPLDVALEAVKAHLMHYGGHAQAAGFALTEEAWMPFKQALLTFAKQFAKRSSADDPPLASAADVGVGGALDNGSDPNGEAALGYRSRTIQPMMGMRDDGRDGDGDAVGGMSAGDASQEPRSYLYIPLSALTLEQMLNLYELAPFGEGNPKPRFVVPSVMLLSNRQLGGRALEWRVTDGTRDVRLLVFKHIEMWRRVPPLSQLHLLLDVGWSTFRGKLDLTLILQEAVRLRPYTSVIAHSLMLKDVQEERSPLVRRPREGLKWLYQHLYQSGGTLAVSQLLARAHDEKLSTGWIAEWLDVFVDIGLVTWQGHEVRLCPTEEKLDLAESRTYRTLATWAEKLG</sequence>
<dbReference type="InterPro" id="IPR003156">
    <property type="entry name" value="DHHA1_dom"/>
</dbReference>
<evidence type="ECO:0000256" key="5">
    <source>
        <dbReference type="ARBA" id="ARBA00022839"/>
    </source>
</evidence>
<organism evidence="9 10">
    <name type="scientific">Candidatus Carbonibacillus altaicus</name>
    <dbReference type="NCBI Taxonomy" id="2163959"/>
    <lineage>
        <taxon>Bacteria</taxon>
        <taxon>Bacillati</taxon>
        <taxon>Bacillota</taxon>
        <taxon>Bacilli</taxon>
        <taxon>Bacillales</taxon>
        <taxon>Candidatus Carbonibacillus</taxon>
    </lineage>
</organism>
<dbReference type="Pfam" id="PF17768">
    <property type="entry name" value="RecJ_OB"/>
    <property type="match status" value="1"/>
</dbReference>
<evidence type="ECO:0000259" key="7">
    <source>
        <dbReference type="Pfam" id="PF02272"/>
    </source>
</evidence>
<keyword evidence="4" id="KW-0378">Hydrolase</keyword>
<comment type="caution">
    <text evidence="9">The sequence shown here is derived from an EMBL/GenBank/DDBJ whole genome shotgun (WGS) entry which is preliminary data.</text>
</comment>
<feature type="domain" description="DDH" evidence="6">
    <location>
        <begin position="71"/>
        <end position="199"/>
    </location>
</feature>
<accession>A0A2R6Y5A3</accession>
<dbReference type="PANTHER" id="PTHR30255">
    <property type="entry name" value="SINGLE-STRANDED-DNA-SPECIFIC EXONUCLEASE RECJ"/>
    <property type="match status" value="1"/>
</dbReference>
<dbReference type="PANTHER" id="PTHR30255:SF2">
    <property type="entry name" value="SINGLE-STRANDED-DNA-SPECIFIC EXONUCLEASE RECJ"/>
    <property type="match status" value="1"/>
</dbReference>
<dbReference type="GO" id="GO:0004527">
    <property type="term" value="F:exonuclease activity"/>
    <property type="evidence" value="ECO:0007669"/>
    <property type="project" value="UniProtKB-KW"/>
</dbReference>
<keyword evidence="5 9" id="KW-0269">Exonuclease</keyword>
<keyword evidence="3" id="KW-0540">Nuclease</keyword>